<keyword evidence="9" id="KW-0539">Nucleus</keyword>
<dbReference type="AlphaFoldDB" id="A0AA88H770"/>
<protein>
    <recommendedName>
        <fullName evidence="10">Protein FRG1 homolog</fullName>
    </recommendedName>
</protein>
<reference evidence="12" key="1">
    <citation type="submission" date="2023-07" db="EMBL/GenBank/DDBJ databases">
        <title>Chromosome-level genome assembly of Artemia franciscana.</title>
        <authorList>
            <person name="Jo E."/>
        </authorList>
    </citation>
    <scope>NUCLEOTIDE SEQUENCE</scope>
    <source>
        <tissue evidence="12">Whole body</tissue>
    </source>
</reference>
<feature type="region of interest" description="Disordered" evidence="11">
    <location>
        <begin position="1"/>
        <end position="59"/>
    </location>
</feature>
<evidence type="ECO:0000256" key="4">
    <source>
        <dbReference type="ARBA" id="ARBA00010878"/>
    </source>
</evidence>
<comment type="caution">
    <text evidence="12">The sequence shown here is derived from an EMBL/GenBank/DDBJ whole genome shotgun (WGS) entry which is preliminary data.</text>
</comment>
<dbReference type="Proteomes" id="UP001187531">
    <property type="component" value="Unassembled WGS sequence"/>
</dbReference>
<dbReference type="SUPFAM" id="SSF50405">
    <property type="entry name" value="Actin-crosslinking proteins"/>
    <property type="match status" value="1"/>
</dbReference>
<dbReference type="InterPro" id="IPR008999">
    <property type="entry name" value="Actin-crosslinking"/>
</dbReference>
<evidence type="ECO:0000256" key="1">
    <source>
        <dbReference type="ARBA" id="ARBA00004408"/>
    </source>
</evidence>
<keyword evidence="5" id="KW-0963">Cytoplasm</keyword>
<name>A0AA88H770_ARTSF</name>
<dbReference type="Pfam" id="PF06229">
    <property type="entry name" value="FRG1"/>
    <property type="match status" value="1"/>
</dbReference>
<keyword evidence="8" id="KW-0698">rRNA processing</keyword>
<keyword evidence="7" id="KW-0517">Myogenesis</keyword>
<dbReference type="GO" id="GO:0071013">
    <property type="term" value="C:catalytic step 2 spliceosome"/>
    <property type="evidence" value="ECO:0007669"/>
    <property type="project" value="TreeGrafter"/>
</dbReference>
<evidence type="ECO:0000313" key="12">
    <source>
        <dbReference type="EMBL" id="KAK2704854.1"/>
    </source>
</evidence>
<dbReference type="GO" id="GO:0015030">
    <property type="term" value="C:Cajal body"/>
    <property type="evidence" value="ECO:0007669"/>
    <property type="project" value="UniProtKB-SubCell"/>
</dbReference>
<dbReference type="PANTHER" id="PTHR12928:SF0">
    <property type="entry name" value="FSHD REGION GENE 1"/>
    <property type="match status" value="1"/>
</dbReference>
<evidence type="ECO:0000256" key="3">
    <source>
        <dbReference type="ARBA" id="ARBA00004604"/>
    </source>
</evidence>
<evidence type="ECO:0000256" key="10">
    <source>
        <dbReference type="ARBA" id="ARBA00072064"/>
    </source>
</evidence>
<evidence type="ECO:0000256" key="7">
    <source>
        <dbReference type="ARBA" id="ARBA00022541"/>
    </source>
</evidence>
<sequence length="280" mass="31866">MVGKPFIKSHLDHQPSRETNRDMAEFSKIRTGKLMLKNEKPLKKKTKKKRKMDEPEVTSTDDSPLYDGWWEVKKINDLTGQIAIEFGNRCFVRALDNGLFILGPPHDEGEGPDPEEVFTAFKISDTKITLKSGYGKYLSVDKFDIVTARTEAVGPLEQWEPVFQDNKVALSAANNKFVEIDSETDGLVAGSVSATSKNFIKFRSNTEREDGKKALPPVEERGTAQEIELNYVKKFQKFQDKKIKLSKEDVVVVKKAKKEGHLHETLLDRRAKMKADRYCK</sequence>
<keyword evidence="6" id="KW-0690">Ribosome biogenesis</keyword>
<evidence type="ECO:0000256" key="5">
    <source>
        <dbReference type="ARBA" id="ARBA00022490"/>
    </source>
</evidence>
<comment type="subcellular location">
    <subcellularLocation>
        <location evidence="2">Cytoplasm</location>
    </subcellularLocation>
    <subcellularLocation>
        <location evidence="1">Nucleus</location>
        <location evidence="1">Cajal body</location>
    </subcellularLocation>
    <subcellularLocation>
        <location evidence="3">Nucleus</location>
        <location evidence="3">Nucleolus</location>
    </subcellularLocation>
</comment>
<dbReference type="GO" id="GO:0007517">
    <property type="term" value="P:muscle organ development"/>
    <property type="evidence" value="ECO:0007669"/>
    <property type="project" value="UniProtKB-KW"/>
</dbReference>
<gene>
    <name evidence="12" type="ORF">QYM36_017038</name>
</gene>
<dbReference type="EMBL" id="JAVRJZ010000021">
    <property type="protein sequence ID" value="KAK2704856.1"/>
    <property type="molecule type" value="Genomic_DNA"/>
</dbReference>
<evidence type="ECO:0000313" key="13">
    <source>
        <dbReference type="Proteomes" id="UP001187531"/>
    </source>
</evidence>
<dbReference type="EMBL" id="JAVRJZ010000021">
    <property type="protein sequence ID" value="KAK2704854.1"/>
    <property type="molecule type" value="Genomic_DNA"/>
</dbReference>
<dbReference type="GO" id="GO:0006364">
    <property type="term" value="P:rRNA processing"/>
    <property type="evidence" value="ECO:0007669"/>
    <property type="project" value="UniProtKB-KW"/>
</dbReference>
<dbReference type="CDD" id="cd23338">
    <property type="entry name" value="beta-trefoil_FSCN_FRG1"/>
    <property type="match status" value="1"/>
</dbReference>
<dbReference type="GO" id="GO:0005730">
    <property type="term" value="C:nucleolus"/>
    <property type="evidence" value="ECO:0007669"/>
    <property type="project" value="UniProtKB-SubCell"/>
</dbReference>
<dbReference type="InterPro" id="IPR010414">
    <property type="entry name" value="FRG1"/>
</dbReference>
<organism evidence="12 13">
    <name type="scientific">Artemia franciscana</name>
    <name type="common">Brine shrimp</name>
    <name type="synonym">Artemia sanfranciscana</name>
    <dbReference type="NCBI Taxonomy" id="6661"/>
    <lineage>
        <taxon>Eukaryota</taxon>
        <taxon>Metazoa</taxon>
        <taxon>Ecdysozoa</taxon>
        <taxon>Arthropoda</taxon>
        <taxon>Crustacea</taxon>
        <taxon>Branchiopoda</taxon>
        <taxon>Anostraca</taxon>
        <taxon>Artemiidae</taxon>
        <taxon>Artemia</taxon>
    </lineage>
</organism>
<comment type="similarity">
    <text evidence="4">Belongs to the FRG1 family.</text>
</comment>
<feature type="compositionally biased region" description="Basic and acidic residues" evidence="11">
    <location>
        <begin position="9"/>
        <end position="28"/>
    </location>
</feature>
<evidence type="ECO:0000256" key="8">
    <source>
        <dbReference type="ARBA" id="ARBA00022552"/>
    </source>
</evidence>
<dbReference type="PANTHER" id="PTHR12928">
    <property type="entry name" value="FRG1 PROTEIN"/>
    <property type="match status" value="1"/>
</dbReference>
<evidence type="ECO:0000256" key="11">
    <source>
        <dbReference type="SAM" id="MobiDB-lite"/>
    </source>
</evidence>
<dbReference type="GO" id="GO:0051015">
    <property type="term" value="F:actin filament binding"/>
    <property type="evidence" value="ECO:0007669"/>
    <property type="project" value="TreeGrafter"/>
</dbReference>
<dbReference type="FunFam" id="2.80.10.50:FF:000061">
    <property type="entry name" value="Protein FRG1"/>
    <property type="match status" value="1"/>
</dbReference>
<dbReference type="GO" id="GO:0055120">
    <property type="term" value="C:striated muscle dense body"/>
    <property type="evidence" value="ECO:0007669"/>
    <property type="project" value="TreeGrafter"/>
</dbReference>
<dbReference type="Gene3D" id="2.80.10.50">
    <property type="match status" value="1"/>
</dbReference>
<evidence type="ECO:0000256" key="6">
    <source>
        <dbReference type="ARBA" id="ARBA00022517"/>
    </source>
</evidence>
<proteinExistence type="inferred from homology"/>
<evidence type="ECO:0000256" key="2">
    <source>
        <dbReference type="ARBA" id="ARBA00004496"/>
    </source>
</evidence>
<accession>A0AA88H770</accession>
<evidence type="ECO:0000256" key="9">
    <source>
        <dbReference type="ARBA" id="ARBA00023242"/>
    </source>
</evidence>
<keyword evidence="13" id="KW-1185">Reference proteome</keyword>